<evidence type="ECO:0000313" key="3">
    <source>
        <dbReference type="Proteomes" id="UP000326950"/>
    </source>
</evidence>
<dbReference type="Proteomes" id="UP000326950">
    <property type="component" value="Unassembled WGS sequence"/>
</dbReference>
<name>A0A5N6UH15_ASPTM</name>
<dbReference type="OrthoDB" id="10473184at2759"/>
<dbReference type="AlphaFoldDB" id="A0A5N6UH15"/>
<evidence type="ECO:0000313" key="2">
    <source>
        <dbReference type="EMBL" id="KAE8157905.1"/>
    </source>
</evidence>
<keyword evidence="1" id="KW-0812">Transmembrane</keyword>
<evidence type="ECO:0000256" key="1">
    <source>
        <dbReference type="SAM" id="Phobius"/>
    </source>
</evidence>
<feature type="transmembrane region" description="Helical" evidence="1">
    <location>
        <begin position="90"/>
        <end position="108"/>
    </location>
</feature>
<gene>
    <name evidence="2" type="ORF">BDV40DRAFT_277020</name>
</gene>
<feature type="transmembrane region" description="Helical" evidence="1">
    <location>
        <begin position="41"/>
        <end position="64"/>
    </location>
</feature>
<reference evidence="2 3" key="1">
    <citation type="submission" date="2019-04" db="EMBL/GenBank/DDBJ databases">
        <title>Friends and foes A comparative genomics study of 23 Aspergillus species from section Flavi.</title>
        <authorList>
            <consortium name="DOE Joint Genome Institute"/>
            <person name="Kjaerbolling I."/>
            <person name="Vesth T."/>
            <person name="Frisvad J.C."/>
            <person name="Nybo J.L."/>
            <person name="Theobald S."/>
            <person name="Kildgaard S."/>
            <person name="Isbrandt T."/>
            <person name="Kuo A."/>
            <person name="Sato A."/>
            <person name="Lyhne E.K."/>
            <person name="Kogle M.E."/>
            <person name="Wiebenga A."/>
            <person name="Kun R.S."/>
            <person name="Lubbers R.J."/>
            <person name="Makela M.R."/>
            <person name="Barry K."/>
            <person name="Chovatia M."/>
            <person name="Clum A."/>
            <person name="Daum C."/>
            <person name="Haridas S."/>
            <person name="He G."/>
            <person name="LaButti K."/>
            <person name="Lipzen A."/>
            <person name="Mondo S."/>
            <person name="Riley R."/>
            <person name="Salamov A."/>
            <person name="Simmons B.A."/>
            <person name="Magnuson J.K."/>
            <person name="Henrissat B."/>
            <person name="Mortensen U.H."/>
            <person name="Larsen T.O."/>
            <person name="Devries R.P."/>
            <person name="Grigoriev I.V."/>
            <person name="Machida M."/>
            <person name="Baker S.E."/>
            <person name="Andersen M.R."/>
        </authorList>
    </citation>
    <scope>NUCLEOTIDE SEQUENCE [LARGE SCALE GENOMIC DNA]</scope>
    <source>
        <strain evidence="2 3">CBS 117626</strain>
    </source>
</reference>
<protein>
    <submittedName>
        <fullName evidence="2">Uncharacterized protein</fullName>
    </submittedName>
</protein>
<dbReference type="EMBL" id="ML738709">
    <property type="protein sequence ID" value="KAE8157905.1"/>
    <property type="molecule type" value="Genomic_DNA"/>
</dbReference>
<accession>A0A5N6UH15</accession>
<organism evidence="2 3">
    <name type="scientific">Aspergillus tamarii</name>
    <dbReference type="NCBI Taxonomy" id="41984"/>
    <lineage>
        <taxon>Eukaryota</taxon>
        <taxon>Fungi</taxon>
        <taxon>Dikarya</taxon>
        <taxon>Ascomycota</taxon>
        <taxon>Pezizomycotina</taxon>
        <taxon>Eurotiomycetes</taxon>
        <taxon>Eurotiomycetidae</taxon>
        <taxon>Eurotiales</taxon>
        <taxon>Aspergillaceae</taxon>
        <taxon>Aspergillus</taxon>
        <taxon>Aspergillus subgen. Circumdati</taxon>
    </lineage>
</organism>
<keyword evidence="3" id="KW-1185">Reference proteome</keyword>
<keyword evidence="1" id="KW-0472">Membrane</keyword>
<sequence length="110" mass="12777">MCGATPWAFFQPLLHQSCRTANSNDGHLCGQVSEPLPPPQLIYVCHLPTIVRILLFLTGIYFLLYRFNPLLLPFSIFFSPQQFWTKKKSLIFKIFLSLSLFLLFFKQGTY</sequence>
<keyword evidence="1" id="KW-1133">Transmembrane helix</keyword>
<proteinExistence type="predicted"/>